<dbReference type="PROSITE" id="PS51194">
    <property type="entry name" value="HELICASE_CTER"/>
    <property type="match status" value="1"/>
</dbReference>
<dbReference type="InterPro" id="IPR011545">
    <property type="entry name" value="DEAD/DEAH_box_helicase_dom"/>
</dbReference>
<organism evidence="10 11">
    <name type="scientific">Myxozyma melibiosi</name>
    <dbReference type="NCBI Taxonomy" id="54550"/>
    <lineage>
        <taxon>Eukaryota</taxon>
        <taxon>Fungi</taxon>
        <taxon>Dikarya</taxon>
        <taxon>Ascomycota</taxon>
        <taxon>Saccharomycotina</taxon>
        <taxon>Lipomycetes</taxon>
        <taxon>Lipomycetales</taxon>
        <taxon>Lipomycetaceae</taxon>
        <taxon>Myxozyma</taxon>
    </lineage>
</organism>
<dbReference type="SMART" id="SM00490">
    <property type="entry name" value="HELICc"/>
    <property type="match status" value="1"/>
</dbReference>
<protein>
    <submittedName>
        <fullName evidence="10">DEAD/DEAH box helicase</fullName>
    </submittedName>
</protein>
<dbReference type="GeneID" id="90038405"/>
<dbReference type="InterPro" id="IPR027417">
    <property type="entry name" value="P-loop_NTPase"/>
</dbReference>
<feature type="domain" description="Helicase ATP-binding" evidence="8">
    <location>
        <begin position="589"/>
        <end position="758"/>
    </location>
</feature>
<dbReference type="InterPro" id="IPR007502">
    <property type="entry name" value="Helicase-assoc_dom"/>
</dbReference>
<evidence type="ECO:0000256" key="5">
    <source>
        <dbReference type="SAM" id="MobiDB-lite"/>
    </source>
</evidence>
<evidence type="ECO:0000259" key="8">
    <source>
        <dbReference type="PROSITE" id="PS51192"/>
    </source>
</evidence>
<keyword evidence="4" id="KW-0067">ATP-binding</keyword>
<evidence type="ECO:0000256" key="2">
    <source>
        <dbReference type="ARBA" id="ARBA00022801"/>
    </source>
</evidence>
<dbReference type="InterPro" id="IPR056328">
    <property type="entry name" value="DSRM_DHX29"/>
</dbReference>
<dbReference type="PANTHER" id="PTHR18934:SF267">
    <property type="entry name" value="ATP-DEPENDENT RNA HELICASE YLR419W-RELATED"/>
    <property type="match status" value="1"/>
</dbReference>
<feature type="compositionally biased region" description="Basic and acidic residues" evidence="5">
    <location>
        <begin position="800"/>
        <end position="815"/>
    </location>
</feature>
<dbReference type="InterPro" id="IPR014001">
    <property type="entry name" value="Helicase_ATP-bd"/>
</dbReference>
<comment type="caution">
    <text evidence="10">The sequence shown here is derived from an EMBL/GenBank/DDBJ whole genome shotgun (WGS) entry which is preliminary data.</text>
</comment>
<keyword evidence="1" id="KW-0547">Nucleotide-binding</keyword>
<dbReference type="SUPFAM" id="SSF52540">
    <property type="entry name" value="P-loop containing nucleoside triphosphate hydrolases"/>
    <property type="match status" value="1"/>
</dbReference>
<dbReference type="RefSeq" id="XP_064767865.1">
    <property type="nucleotide sequence ID" value="XM_064912893.1"/>
</dbReference>
<dbReference type="SUPFAM" id="SSF46934">
    <property type="entry name" value="UBA-like"/>
    <property type="match status" value="1"/>
</dbReference>
<dbReference type="InterPro" id="IPR001650">
    <property type="entry name" value="Helicase_C-like"/>
</dbReference>
<sequence>MAKGDRKSNASRGILSTGNAGNSSKSKSAKAAAASAEGQLPLQKSAPSAKAIVAASSSWTGKLPATLLHEHCQKQGWEKVNYDMIHSSGGFIATAILGVRNPKTSQIETVKFRPPDSLLDPQPTALEARHFAATYALHRVASHKNMAMILPGEHKTLWRKMEDIRRADVKNGRAHLYSADPFVVQREQNDAKAAAAAKQQEQKEEKKAVEAGIVTPKQQAVLKKGWERVPTIDMSREVRALVETCIRKYHVWETSGAAKGNSVSKEEINELVGLGFRDVHALEAAEYTSSKQQALEWLLIHVPEDDLPPRFLPENYTPGVTLVTGSYQLEYAVKRLSQAGYPAELARETIEEYNGDESKAIERLMFNLQYPEAAFEFIDDDGVDTAWKEETETLAAIYGDRFANPLPDFVEIKLSLPACQFYNKDNLSLRFHKSSGYPAYRIPSISLFATENNRPKNLPAYIRLSAVLRAATYAAENLVSVAMIFDIVEWMQENLEDIVKHPVKLKSLSGAIYGITYSGEGDTISDIFASLNLGKSRSAQKSSARLAPIRISAQELKDGLNMKLQDPKMDAMIRSRKSLPAWSKREIIVETIRKNQVTLITGETGSGKSTQSLQFVLDDLIQSGHGNTANMLCTQPRRISAMGLAARVADERGCSVGAQVGYVIRGESKVSSATQLRFMTTGVVLRMLQMDPQSALKNVSHIFIDEVHERSLDSDFLLIILKRLARINKKIKIVLMSATVDAKMFADYFGGAGHVNIEGRTFPVQDIYVDDILRATGFRPSLQGVKLGKSQESNSKSKKSSIDDYTDRHAPKVEEPTQTEEEYEDSLMGKYITALGDRINYDFIAAVVRHIDHTLGDKEGAILIFLPGTAEISRCISTISSSSSKFHCLPLHASLIPSDQRKVFLTPPPGKRKIVAATNVAETSITIPDVVAVIDSGRVKETEYDPHTNMTRLVETWVSQAAAKQRRGRAGRVSKGTCYKLYTAKAEKERMPVRQVPEIGRTPLEQLYLMVKAMKVGDAAKFLGEALDPPDVMAVESARNVLIQVGALDEFTSELTPLGSHLSTIPADLKCAKLLVYGAIFGCLEMAAVIAAILTARSPFMSPADNRDAAKSARSAFSNNQGDVIADARAFMEWESRIKSTGYRSARDWCEDNFLSFKTMEDIASARDQYLQSLQEIGFIKSARLPAPAPYTNEQLSLVRALLAASMNPSIARIQLPEKKYLAVSSGAVELDPEARTIKLFTRDDGRVFIHPSSTLFSAQTYLNGAEFMSFFHKMATSKVFIRELTPFGGFGLLMFCGTLGTDLLGRGVTVGNWVRLRCWARIGVLVGRMRVLLDQVLALKIEAPDVDVSGHEIVQVVKRLIDQNGL</sequence>
<dbReference type="SUPFAM" id="SSF54495">
    <property type="entry name" value="UBC-like"/>
    <property type="match status" value="1"/>
</dbReference>
<dbReference type="InterPro" id="IPR059023">
    <property type="entry name" value="RNA_hel_CTD"/>
</dbReference>
<evidence type="ECO:0000256" key="4">
    <source>
        <dbReference type="ARBA" id="ARBA00022840"/>
    </source>
</evidence>
<feature type="domain" description="RWD" evidence="7">
    <location>
        <begin position="389"/>
        <end position="498"/>
    </location>
</feature>
<evidence type="ECO:0000259" key="9">
    <source>
        <dbReference type="PROSITE" id="PS51194"/>
    </source>
</evidence>
<feature type="domain" description="UBA" evidence="6">
    <location>
        <begin position="262"/>
        <end position="301"/>
    </location>
</feature>
<dbReference type="Pfam" id="PF05773">
    <property type="entry name" value="RWD"/>
    <property type="match status" value="1"/>
</dbReference>
<dbReference type="GO" id="GO:0004386">
    <property type="term" value="F:helicase activity"/>
    <property type="evidence" value="ECO:0007669"/>
    <property type="project" value="UniProtKB-KW"/>
</dbReference>
<dbReference type="EMBL" id="JBBJBU010000007">
    <property type="protein sequence ID" value="KAK7204832.1"/>
    <property type="molecule type" value="Genomic_DNA"/>
</dbReference>
<dbReference type="SMART" id="SM00487">
    <property type="entry name" value="DEXDc"/>
    <property type="match status" value="1"/>
</dbReference>
<dbReference type="InterPro" id="IPR016135">
    <property type="entry name" value="UBQ-conjugating_enzyme/RWD"/>
</dbReference>
<dbReference type="InterPro" id="IPR006575">
    <property type="entry name" value="RWD_dom"/>
</dbReference>
<gene>
    <name evidence="10" type="ORF">BZA70DRAFT_280108</name>
</gene>
<dbReference type="PROSITE" id="PS00690">
    <property type="entry name" value="DEAH_ATP_HELICASE"/>
    <property type="match status" value="1"/>
</dbReference>
<dbReference type="Pfam" id="PF21010">
    <property type="entry name" value="HA2_C"/>
    <property type="match status" value="1"/>
</dbReference>
<evidence type="ECO:0000259" key="6">
    <source>
        <dbReference type="PROSITE" id="PS50030"/>
    </source>
</evidence>
<dbReference type="Pfam" id="PF00270">
    <property type="entry name" value="DEAD"/>
    <property type="match status" value="1"/>
</dbReference>
<dbReference type="InterPro" id="IPR009060">
    <property type="entry name" value="UBA-like_sf"/>
</dbReference>
<proteinExistence type="predicted"/>
<dbReference type="CDD" id="cd23827">
    <property type="entry name" value="RWD_YLR419W-like"/>
    <property type="match status" value="1"/>
</dbReference>
<dbReference type="CDD" id="cd17917">
    <property type="entry name" value="DEXHc_RHA-like"/>
    <property type="match status" value="1"/>
</dbReference>
<dbReference type="Gene3D" id="1.20.120.1080">
    <property type="match status" value="1"/>
</dbReference>
<evidence type="ECO:0000313" key="11">
    <source>
        <dbReference type="Proteomes" id="UP001498771"/>
    </source>
</evidence>
<dbReference type="Pfam" id="PF26026">
    <property type="entry name" value="RNA_hel_CTD"/>
    <property type="match status" value="1"/>
</dbReference>
<evidence type="ECO:0000259" key="7">
    <source>
        <dbReference type="PROSITE" id="PS50908"/>
    </source>
</evidence>
<feature type="region of interest" description="Disordered" evidence="5">
    <location>
        <begin position="785"/>
        <end position="824"/>
    </location>
</feature>
<dbReference type="Gene3D" id="3.10.110.10">
    <property type="entry name" value="Ubiquitin Conjugating Enzyme"/>
    <property type="match status" value="1"/>
</dbReference>
<evidence type="ECO:0000256" key="3">
    <source>
        <dbReference type="ARBA" id="ARBA00022806"/>
    </source>
</evidence>
<dbReference type="InterPro" id="IPR002464">
    <property type="entry name" value="DNA/RNA_helicase_DEAH_CS"/>
</dbReference>
<dbReference type="CDD" id="cd00048">
    <property type="entry name" value="DSRM_SF"/>
    <property type="match status" value="1"/>
</dbReference>
<accession>A0ABR1F4P9</accession>
<keyword evidence="2" id="KW-0378">Hydrolase</keyword>
<dbReference type="PROSITE" id="PS50908">
    <property type="entry name" value="RWD"/>
    <property type="match status" value="1"/>
</dbReference>
<dbReference type="SMART" id="SM00847">
    <property type="entry name" value="HA2"/>
    <property type="match status" value="1"/>
</dbReference>
<dbReference type="Pfam" id="PF00271">
    <property type="entry name" value="Helicase_C"/>
    <property type="match status" value="1"/>
</dbReference>
<feature type="compositionally biased region" description="Polar residues" evidence="5">
    <location>
        <begin position="10"/>
        <end position="22"/>
    </location>
</feature>
<dbReference type="PROSITE" id="PS51192">
    <property type="entry name" value="HELICASE_ATP_BIND_1"/>
    <property type="match status" value="1"/>
</dbReference>
<dbReference type="PANTHER" id="PTHR18934">
    <property type="entry name" value="ATP-DEPENDENT RNA HELICASE"/>
    <property type="match status" value="1"/>
</dbReference>
<feature type="region of interest" description="Disordered" evidence="5">
    <location>
        <begin position="1"/>
        <end position="41"/>
    </location>
</feature>
<evidence type="ECO:0000313" key="10">
    <source>
        <dbReference type="EMBL" id="KAK7204832.1"/>
    </source>
</evidence>
<dbReference type="PROSITE" id="PS50030">
    <property type="entry name" value="UBA"/>
    <property type="match status" value="1"/>
</dbReference>
<name>A0ABR1F4P9_9ASCO</name>
<dbReference type="InterPro" id="IPR015940">
    <property type="entry name" value="UBA"/>
</dbReference>
<dbReference type="Proteomes" id="UP001498771">
    <property type="component" value="Unassembled WGS sequence"/>
</dbReference>
<keyword evidence="3 10" id="KW-0347">Helicase</keyword>
<dbReference type="Pfam" id="PF07717">
    <property type="entry name" value="OB_NTP_bind"/>
    <property type="match status" value="1"/>
</dbReference>
<dbReference type="Gene3D" id="3.40.50.300">
    <property type="entry name" value="P-loop containing nucleotide triphosphate hydrolases"/>
    <property type="match status" value="2"/>
</dbReference>
<reference evidence="10 11" key="1">
    <citation type="submission" date="2024-03" db="EMBL/GenBank/DDBJ databases">
        <title>Genome-scale model development and genomic sequencing of the oleaginous clade Lipomyces.</title>
        <authorList>
            <consortium name="Lawrence Berkeley National Laboratory"/>
            <person name="Czajka J.J."/>
            <person name="Han Y."/>
            <person name="Kim J."/>
            <person name="Mondo S.J."/>
            <person name="Hofstad B.A."/>
            <person name="Robles A."/>
            <person name="Haridas S."/>
            <person name="Riley R."/>
            <person name="LaButti K."/>
            <person name="Pangilinan J."/>
            <person name="Andreopoulos W."/>
            <person name="Lipzen A."/>
            <person name="Yan J."/>
            <person name="Wang M."/>
            <person name="Ng V."/>
            <person name="Grigoriev I.V."/>
            <person name="Spatafora J.W."/>
            <person name="Magnuson J.K."/>
            <person name="Baker S.E."/>
            <person name="Pomraning K.R."/>
        </authorList>
    </citation>
    <scope>NUCLEOTIDE SEQUENCE [LARGE SCALE GENOMIC DNA]</scope>
    <source>
        <strain evidence="10 11">Phaff 52-87</strain>
    </source>
</reference>
<evidence type="ECO:0000256" key="1">
    <source>
        <dbReference type="ARBA" id="ARBA00022741"/>
    </source>
</evidence>
<dbReference type="InterPro" id="IPR011709">
    <property type="entry name" value="DEAD-box_helicase_OB_fold"/>
</dbReference>
<keyword evidence="11" id="KW-1185">Reference proteome</keyword>
<feature type="domain" description="Helicase C-terminal" evidence="9">
    <location>
        <begin position="846"/>
        <end position="1015"/>
    </location>
</feature>
<feature type="compositionally biased region" description="Low complexity" evidence="5">
    <location>
        <begin position="23"/>
        <end position="36"/>
    </location>
</feature>
<dbReference type="Pfam" id="PF24385">
    <property type="entry name" value="DSRM_DHX29"/>
    <property type="match status" value="1"/>
</dbReference>
<dbReference type="CDD" id="cd18791">
    <property type="entry name" value="SF2_C_RHA"/>
    <property type="match status" value="1"/>
</dbReference>